<dbReference type="EC" id="3.5.4.32" evidence="6"/>
<comment type="similarity">
    <text evidence="1">Belongs to the metallo-dependent hydrolases superfamily. ATZ/TRZ family.</text>
</comment>
<evidence type="ECO:0000256" key="2">
    <source>
        <dbReference type="ARBA" id="ARBA00022723"/>
    </source>
</evidence>
<proteinExistence type="inferred from homology"/>
<dbReference type="SUPFAM" id="SSF51556">
    <property type="entry name" value="Metallo-dependent hydrolases"/>
    <property type="match status" value="1"/>
</dbReference>
<dbReference type="Gene3D" id="3.20.20.140">
    <property type="entry name" value="Metal-dependent hydrolases"/>
    <property type="match status" value="1"/>
</dbReference>
<gene>
    <name evidence="6" type="ORF">GTK09_19690</name>
</gene>
<protein>
    <submittedName>
        <fullName evidence="6">8-oxoguanine deaminase</fullName>
        <ecNumber evidence="6">3.5.4.32</ecNumber>
    </submittedName>
</protein>
<name>A0A6N9T8S8_9HYPH</name>
<dbReference type="EMBL" id="JAAAMG010000019">
    <property type="protein sequence ID" value="NDW06645.1"/>
    <property type="molecule type" value="Genomic_DNA"/>
</dbReference>
<dbReference type="GO" id="GO:0019239">
    <property type="term" value="F:deaminase activity"/>
    <property type="evidence" value="ECO:0007669"/>
    <property type="project" value="UniProtKB-ARBA"/>
</dbReference>
<dbReference type="InterPro" id="IPR011059">
    <property type="entry name" value="Metal-dep_hydrolase_composite"/>
</dbReference>
<dbReference type="RefSeq" id="WP_163465145.1">
    <property type="nucleotide sequence ID" value="NZ_JAAAMG010000019.1"/>
</dbReference>
<evidence type="ECO:0000313" key="7">
    <source>
        <dbReference type="Proteomes" id="UP000469011"/>
    </source>
</evidence>
<dbReference type="FunFam" id="3.20.20.140:FF:000014">
    <property type="entry name" value="5-methylthioadenosine/S-adenosylhomocysteine deaminase"/>
    <property type="match status" value="1"/>
</dbReference>
<dbReference type="NCBIfam" id="NF006055">
    <property type="entry name" value="PRK08203.1"/>
    <property type="match status" value="1"/>
</dbReference>
<sequence length="460" mass="49383">MVDHKSSKGGGSASRPHRLWLKDPLAILAEGAGSGIVVEAGRIVELVPAGLTPKAAIDETFDVSRHVVLPGLINTHHHFYQTLTRAHPAAMDKELFPWLQSLYPIWGRLDAESLRVAARLALTELLMSGCTTAADHHYLFPQGLDEAIDIEVEEAKALGIRVTLTRGSMDLSQKDGGLPPDHVVQDADTILADSERLIGRYHDRSDASMVQIALAPCSPFSATKRLMRESALLAEKHDCRLHTHLGETEDENRFCEETFGCRPLDYLEEVGWLGPRTWLAHGIHFTTEECKKLGRHKVGVCHCPASNAVLASGLCPVKELTDAGAPVGLGVDGSASNDGSNMIAELRSALMVQRLNHRSAAAFTARDAIALATTGSATCLGRPELGRIAVGAQADLALFTLDALRFSGAHDPIAALVLCGAQGADRVMVAGQWRIEDGMPIGVDLAALREAHGRAALGYR</sequence>
<evidence type="ECO:0000256" key="1">
    <source>
        <dbReference type="ARBA" id="ARBA00006745"/>
    </source>
</evidence>
<accession>A0A6N9T8S8</accession>
<dbReference type="InterPro" id="IPR050287">
    <property type="entry name" value="MTA/SAH_deaminase"/>
</dbReference>
<keyword evidence="7" id="KW-1185">Reference proteome</keyword>
<dbReference type="Proteomes" id="UP000469011">
    <property type="component" value="Unassembled WGS sequence"/>
</dbReference>
<dbReference type="PANTHER" id="PTHR43794:SF11">
    <property type="entry name" value="AMIDOHYDROLASE-RELATED DOMAIN-CONTAINING PROTEIN"/>
    <property type="match status" value="1"/>
</dbReference>
<dbReference type="GO" id="GO:0046872">
    <property type="term" value="F:metal ion binding"/>
    <property type="evidence" value="ECO:0007669"/>
    <property type="project" value="UniProtKB-KW"/>
</dbReference>
<dbReference type="Gene3D" id="2.30.40.10">
    <property type="entry name" value="Urease, subunit C, domain 1"/>
    <property type="match status" value="1"/>
</dbReference>
<evidence type="ECO:0000256" key="4">
    <source>
        <dbReference type="ARBA" id="ARBA00022833"/>
    </source>
</evidence>
<organism evidence="6 7">
    <name type="scientific">Jiella pacifica</name>
    <dbReference type="NCBI Taxonomy" id="2696469"/>
    <lineage>
        <taxon>Bacteria</taxon>
        <taxon>Pseudomonadati</taxon>
        <taxon>Pseudomonadota</taxon>
        <taxon>Alphaproteobacteria</taxon>
        <taxon>Hyphomicrobiales</taxon>
        <taxon>Aurantimonadaceae</taxon>
        <taxon>Jiella</taxon>
    </lineage>
</organism>
<evidence type="ECO:0000313" key="6">
    <source>
        <dbReference type="EMBL" id="NDW06645.1"/>
    </source>
</evidence>
<keyword evidence="4" id="KW-0862">Zinc</keyword>
<dbReference type="SUPFAM" id="SSF51338">
    <property type="entry name" value="Composite domain of metallo-dependent hydrolases"/>
    <property type="match status" value="1"/>
</dbReference>
<keyword evidence="2" id="KW-0479">Metal-binding</keyword>
<dbReference type="Pfam" id="PF01979">
    <property type="entry name" value="Amidohydro_1"/>
    <property type="match status" value="1"/>
</dbReference>
<evidence type="ECO:0000259" key="5">
    <source>
        <dbReference type="Pfam" id="PF01979"/>
    </source>
</evidence>
<dbReference type="AlphaFoldDB" id="A0A6N9T8S8"/>
<dbReference type="PANTHER" id="PTHR43794">
    <property type="entry name" value="AMINOHYDROLASE SSNA-RELATED"/>
    <property type="match status" value="1"/>
</dbReference>
<feature type="domain" description="Amidohydrolase-related" evidence="5">
    <location>
        <begin position="67"/>
        <end position="433"/>
    </location>
</feature>
<dbReference type="GO" id="GO:0102127">
    <property type="term" value="F:8-oxoguanine deaminase activity"/>
    <property type="evidence" value="ECO:0007669"/>
    <property type="project" value="UniProtKB-EC"/>
</dbReference>
<comment type="caution">
    <text evidence="6">The sequence shown here is derived from an EMBL/GenBank/DDBJ whole genome shotgun (WGS) entry which is preliminary data.</text>
</comment>
<keyword evidence="3 6" id="KW-0378">Hydrolase</keyword>
<dbReference type="CDD" id="cd01298">
    <property type="entry name" value="ATZ_TRZ_like"/>
    <property type="match status" value="1"/>
</dbReference>
<dbReference type="InterPro" id="IPR006680">
    <property type="entry name" value="Amidohydro-rel"/>
</dbReference>
<reference evidence="6 7" key="1">
    <citation type="submission" date="2020-01" db="EMBL/GenBank/DDBJ databases">
        <title>Jiella pacifica sp. nov.</title>
        <authorList>
            <person name="Xue Z."/>
            <person name="Zhu S."/>
            <person name="Chen J."/>
            <person name="Yang J."/>
        </authorList>
    </citation>
    <scope>NUCLEOTIDE SEQUENCE [LARGE SCALE GENOMIC DNA]</scope>
    <source>
        <strain evidence="6 7">40Bstr34</strain>
    </source>
</reference>
<dbReference type="InterPro" id="IPR032466">
    <property type="entry name" value="Metal_Hydrolase"/>
</dbReference>
<evidence type="ECO:0000256" key="3">
    <source>
        <dbReference type="ARBA" id="ARBA00022801"/>
    </source>
</evidence>